<comment type="function">
    <text evidence="1 12">Catalyzes the condensation of (S)-aspartate-beta-semialdehyde [(S)-ASA] and pyruvate to 4-hydroxy-tetrahydrodipicolinate (HTPA).</text>
</comment>
<evidence type="ECO:0000256" key="12">
    <source>
        <dbReference type="HAMAP-Rule" id="MF_00418"/>
    </source>
</evidence>
<feature type="site" description="L-lysine inhibitor binding" evidence="16">
    <location>
        <position position="87"/>
    </location>
</feature>
<dbReference type="InterPro" id="IPR020625">
    <property type="entry name" value="Schiff_base-form_aldolases_AS"/>
</dbReference>
<comment type="caution">
    <text evidence="12">Was originally thought to be a dihydrodipicolinate synthase (DHDPS), catalyzing the condensation of (S)-aspartate-beta-semialdehyde [(S)-ASA] and pyruvate to dihydrodipicolinate (DHDP). However, it was shown in E.coli that the product of the enzymatic reaction is not dihydrodipicolinate but in fact (4S)-4-hydroxy-2,3,4,5-tetrahydro-(2S)-dipicolinic acid (HTPA), and that the consecutive dehydration reaction leading to DHDP is not spontaneous but catalyzed by DapB.</text>
</comment>
<dbReference type="CDD" id="cd00950">
    <property type="entry name" value="DHDPS"/>
    <property type="match status" value="1"/>
</dbReference>
<feature type="binding site" evidence="12 15">
    <location>
        <position position="48"/>
    </location>
    <ligand>
        <name>pyruvate</name>
        <dbReference type="ChEBI" id="CHEBI:15361"/>
    </ligand>
</feature>
<feature type="site" description="L-lysine inhibitor binding" evidence="16">
    <location>
        <position position="83"/>
    </location>
</feature>
<feature type="site" description="L-lysine inhibitor binding; via carbonyl oxygen" evidence="16">
    <location>
        <position position="52"/>
    </location>
</feature>
<evidence type="ECO:0000256" key="11">
    <source>
        <dbReference type="ARBA" id="ARBA00047836"/>
    </source>
</evidence>
<dbReference type="GO" id="GO:0005829">
    <property type="term" value="C:cytosol"/>
    <property type="evidence" value="ECO:0007669"/>
    <property type="project" value="TreeGrafter"/>
</dbReference>
<keyword evidence="6 12" id="KW-0028">Amino-acid biosynthesis</keyword>
<dbReference type="EC" id="4.3.3.7" evidence="4 12"/>
<dbReference type="OrthoDB" id="9782828at2"/>
<evidence type="ECO:0000256" key="2">
    <source>
        <dbReference type="ARBA" id="ARBA00005120"/>
    </source>
</evidence>
<dbReference type="AlphaFoldDB" id="A0A6N6RLM7"/>
<gene>
    <name evidence="12" type="primary">dapA</name>
    <name evidence="17" type="ORF">F8C67_01715</name>
</gene>
<dbReference type="Gene3D" id="3.20.20.70">
    <property type="entry name" value="Aldolase class I"/>
    <property type="match status" value="1"/>
</dbReference>
<sequence length="294" mass="31643">MSHKFTGTGIALVTPFNSDGSVDHAGLENVVKHCIAGGVEYLVVLGTTGESATLNTEEKFEVVSTVIRTNAGKLPVVMGLGGNNTAEIVNQIESGIPEGIDAILSVSPYYNKPTQEGIYQHYSAIAEVSPVPIILYNVPGRTSSNISAETTVRLAQDFENIVAVKEASGNMEQVMEIINNRPDGFAVISGDDNLTFGIIAHGGDGVISVSGQGYPEIFTEMVRETLAGKLDEAREKHYQLFEVTRMLFAEGNPGGIKAVLKQRGICGDTLRLPLWPISNDLYMKLENETARLTK</sequence>
<feature type="active site" description="Schiff-base intermediate with substrate" evidence="12 14">
    <location>
        <position position="165"/>
    </location>
</feature>
<evidence type="ECO:0000256" key="14">
    <source>
        <dbReference type="PIRSR" id="PIRSR001365-1"/>
    </source>
</evidence>
<comment type="catalytic activity">
    <reaction evidence="11 12">
        <text>L-aspartate 4-semialdehyde + pyruvate = (2S,4S)-4-hydroxy-2,3,4,5-tetrahydrodipicolinate + H2O + H(+)</text>
        <dbReference type="Rhea" id="RHEA:34171"/>
        <dbReference type="ChEBI" id="CHEBI:15361"/>
        <dbReference type="ChEBI" id="CHEBI:15377"/>
        <dbReference type="ChEBI" id="CHEBI:15378"/>
        <dbReference type="ChEBI" id="CHEBI:67139"/>
        <dbReference type="ChEBI" id="CHEBI:537519"/>
        <dbReference type="EC" id="4.3.3.7"/>
    </reaction>
</comment>
<evidence type="ECO:0000256" key="6">
    <source>
        <dbReference type="ARBA" id="ARBA00022605"/>
    </source>
</evidence>
<dbReference type="InterPro" id="IPR013785">
    <property type="entry name" value="Aldolase_TIM"/>
</dbReference>
<dbReference type="PRINTS" id="PR00146">
    <property type="entry name" value="DHPICSNTHASE"/>
</dbReference>
<feature type="active site" description="Proton donor/acceptor" evidence="12 14">
    <location>
        <position position="136"/>
    </location>
</feature>
<dbReference type="PANTHER" id="PTHR12128:SF66">
    <property type="entry name" value="4-HYDROXY-2-OXOGLUTARATE ALDOLASE, MITOCHONDRIAL"/>
    <property type="match status" value="1"/>
</dbReference>
<dbReference type="PANTHER" id="PTHR12128">
    <property type="entry name" value="DIHYDRODIPICOLINATE SYNTHASE"/>
    <property type="match status" value="1"/>
</dbReference>
<dbReference type="Proteomes" id="UP000468650">
    <property type="component" value="Unassembled WGS sequence"/>
</dbReference>
<keyword evidence="10 12" id="KW-0704">Schiff base</keyword>
<dbReference type="PIRSF" id="PIRSF001365">
    <property type="entry name" value="DHDPS"/>
    <property type="match status" value="1"/>
</dbReference>
<keyword evidence="8 12" id="KW-0457">Lysine biosynthesis</keyword>
<evidence type="ECO:0000256" key="13">
    <source>
        <dbReference type="PIRNR" id="PIRNR001365"/>
    </source>
</evidence>
<proteinExistence type="inferred from homology"/>
<evidence type="ECO:0000313" key="17">
    <source>
        <dbReference type="EMBL" id="KAB2814479.1"/>
    </source>
</evidence>
<evidence type="ECO:0000256" key="15">
    <source>
        <dbReference type="PIRSR" id="PIRSR001365-2"/>
    </source>
</evidence>
<feature type="site" description="Part of a proton relay during catalysis" evidence="12 16">
    <location>
        <position position="47"/>
    </location>
</feature>
<dbReference type="PROSITE" id="PS00666">
    <property type="entry name" value="DHDPS_2"/>
    <property type="match status" value="1"/>
</dbReference>
<name>A0A6N6RLM7_9FLAO</name>
<dbReference type="SUPFAM" id="SSF51569">
    <property type="entry name" value="Aldolase"/>
    <property type="match status" value="1"/>
</dbReference>
<keyword evidence="9 12" id="KW-0456">Lyase</keyword>
<dbReference type="InterPro" id="IPR005263">
    <property type="entry name" value="DapA"/>
</dbReference>
<evidence type="ECO:0000256" key="8">
    <source>
        <dbReference type="ARBA" id="ARBA00023154"/>
    </source>
</evidence>
<dbReference type="RefSeq" id="WP_151666059.1">
    <property type="nucleotide sequence ID" value="NZ_WBVO01000001.1"/>
</dbReference>
<protein>
    <recommendedName>
        <fullName evidence="4 12">4-hydroxy-tetrahydrodipicolinate synthase</fullName>
        <shortName evidence="12">HTPA synthase</shortName>
        <ecNumber evidence="4 12">4.3.3.7</ecNumber>
    </recommendedName>
</protein>
<comment type="caution">
    <text evidence="17">The sequence shown here is derived from an EMBL/GenBank/DDBJ whole genome shotgun (WGS) entry which is preliminary data.</text>
</comment>
<comment type="subunit">
    <text evidence="12">Homotetramer; dimer of dimers.</text>
</comment>
<keyword evidence="5 12" id="KW-0963">Cytoplasm</keyword>
<accession>A0A6N6RLM7</accession>
<feature type="binding site" evidence="12 15">
    <location>
        <position position="207"/>
    </location>
    <ligand>
        <name>pyruvate</name>
        <dbReference type="ChEBI" id="CHEBI:15361"/>
    </ligand>
</feature>
<comment type="similarity">
    <text evidence="3 12 13">Belongs to the DapA family.</text>
</comment>
<evidence type="ECO:0000256" key="16">
    <source>
        <dbReference type="PIRSR" id="PIRSR001365-3"/>
    </source>
</evidence>
<dbReference type="SMART" id="SM01130">
    <property type="entry name" value="DHDPS"/>
    <property type="match status" value="1"/>
</dbReference>
<keyword evidence="7 12" id="KW-0220">Diaminopimelate biosynthesis</keyword>
<comment type="pathway">
    <text evidence="2 12">Amino-acid biosynthesis; L-lysine biosynthesis via DAP pathway; (S)-tetrahydrodipicolinate from L-aspartate: step 3/4.</text>
</comment>
<evidence type="ECO:0000256" key="10">
    <source>
        <dbReference type="ARBA" id="ARBA00023270"/>
    </source>
</evidence>
<dbReference type="InterPro" id="IPR002220">
    <property type="entry name" value="DapA-like"/>
</dbReference>
<dbReference type="GO" id="GO:0009089">
    <property type="term" value="P:lysine biosynthetic process via diaminopimelate"/>
    <property type="evidence" value="ECO:0007669"/>
    <property type="project" value="UniProtKB-UniRule"/>
</dbReference>
<dbReference type="GO" id="GO:0008840">
    <property type="term" value="F:4-hydroxy-tetrahydrodipicolinate synthase activity"/>
    <property type="evidence" value="ECO:0007669"/>
    <property type="project" value="UniProtKB-UniRule"/>
</dbReference>
<keyword evidence="18" id="KW-1185">Reference proteome</keyword>
<evidence type="ECO:0000256" key="1">
    <source>
        <dbReference type="ARBA" id="ARBA00003294"/>
    </source>
</evidence>
<dbReference type="NCBIfam" id="TIGR00674">
    <property type="entry name" value="dapA"/>
    <property type="match status" value="1"/>
</dbReference>
<organism evidence="17 18">
    <name type="scientific">Phaeocystidibacter luteus</name>
    <dbReference type="NCBI Taxonomy" id="911197"/>
    <lineage>
        <taxon>Bacteria</taxon>
        <taxon>Pseudomonadati</taxon>
        <taxon>Bacteroidota</taxon>
        <taxon>Flavobacteriia</taxon>
        <taxon>Flavobacteriales</taxon>
        <taxon>Phaeocystidibacteraceae</taxon>
        <taxon>Phaeocystidibacter</taxon>
    </lineage>
</organism>
<feature type="site" description="Part of a proton relay during catalysis" evidence="12 16">
    <location>
        <position position="110"/>
    </location>
</feature>
<dbReference type="GO" id="GO:0019877">
    <property type="term" value="P:diaminopimelate biosynthetic process"/>
    <property type="evidence" value="ECO:0007669"/>
    <property type="project" value="UniProtKB-UniRule"/>
</dbReference>
<evidence type="ECO:0000256" key="9">
    <source>
        <dbReference type="ARBA" id="ARBA00023239"/>
    </source>
</evidence>
<dbReference type="HAMAP" id="MF_00418">
    <property type="entry name" value="DapA"/>
    <property type="match status" value="1"/>
</dbReference>
<dbReference type="EMBL" id="WBVO01000001">
    <property type="protein sequence ID" value="KAB2814479.1"/>
    <property type="molecule type" value="Genomic_DNA"/>
</dbReference>
<evidence type="ECO:0000256" key="3">
    <source>
        <dbReference type="ARBA" id="ARBA00007592"/>
    </source>
</evidence>
<feature type="site" description="L-lysine inhibitor binding" evidence="16">
    <location>
        <position position="109"/>
    </location>
</feature>
<comment type="subcellular location">
    <subcellularLocation>
        <location evidence="12">Cytoplasm</location>
    </subcellularLocation>
</comment>
<evidence type="ECO:0000313" key="18">
    <source>
        <dbReference type="Proteomes" id="UP000468650"/>
    </source>
</evidence>
<dbReference type="Pfam" id="PF00701">
    <property type="entry name" value="DHDPS"/>
    <property type="match status" value="1"/>
</dbReference>
<reference evidence="17 18" key="1">
    <citation type="submission" date="2019-09" db="EMBL/GenBank/DDBJ databases">
        <title>Genomes of family Cryomorphaceae.</title>
        <authorList>
            <person name="Bowman J.P."/>
        </authorList>
    </citation>
    <scope>NUCLEOTIDE SEQUENCE [LARGE SCALE GENOMIC DNA]</scope>
    <source>
        <strain evidence="17 18">LMG 25704</strain>
    </source>
</reference>
<evidence type="ECO:0000256" key="7">
    <source>
        <dbReference type="ARBA" id="ARBA00022915"/>
    </source>
</evidence>
<dbReference type="UniPathway" id="UPA00034">
    <property type="reaction ID" value="UER00017"/>
</dbReference>
<evidence type="ECO:0000256" key="5">
    <source>
        <dbReference type="ARBA" id="ARBA00022490"/>
    </source>
</evidence>
<evidence type="ECO:0000256" key="4">
    <source>
        <dbReference type="ARBA" id="ARBA00012086"/>
    </source>
</evidence>